<keyword evidence="1" id="KW-0001">2Fe-2S</keyword>
<dbReference type="Proteomes" id="UP000034681">
    <property type="component" value="Unassembled WGS sequence"/>
</dbReference>
<feature type="domain" description="Rieske" evidence="7">
    <location>
        <begin position="83"/>
        <end position="157"/>
    </location>
</feature>
<dbReference type="GO" id="GO:0016020">
    <property type="term" value="C:membrane"/>
    <property type="evidence" value="ECO:0007669"/>
    <property type="project" value="InterPro"/>
</dbReference>
<sequence length="160" mass="16408">MKRREFINWVGVGTLATSLPVILAACSSPPSETSADPQTGVGKAIDAAQGAADTLETGGGFISVGTVAALDAAGFLAIQDPAPVIVIRNPADATQVVAFNSVCNHKQCNVDWKGDQGIFFCACHDSVFTATGELQKGPATAGLPAYESKVEGDQVMVKVA</sequence>
<accession>A0A0M2PWE0</accession>
<dbReference type="GO" id="GO:0004497">
    <property type="term" value="F:monooxygenase activity"/>
    <property type="evidence" value="ECO:0007669"/>
    <property type="project" value="UniProtKB-ARBA"/>
</dbReference>
<dbReference type="PANTHER" id="PTHR10134">
    <property type="entry name" value="CYTOCHROME B-C1 COMPLEX SUBUNIT RIESKE, MITOCHONDRIAL"/>
    <property type="match status" value="1"/>
</dbReference>
<dbReference type="CDD" id="cd03467">
    <property type="entry name" value="Rieske"/>
    <property type="match status" value="1"/>
</dbReference>
<dbReference type="GO" id="GO:0016705">
    <property type="term" value="F:oxidoreductase activity, acting on paired donors, with incorporation or reduction of molecular oxygen"/>
    <property type="evidence" value="ECO:0007669"/>
    <property type="project" value="UniProtKB-ARBA"/>
</dbReference>
<dbReference type="RefSeq" id="WP_017714646.1">
    <property type="nucleotide sequence ID" value="NZ_KB235944.1"/>
</dbReference>
<dbReference type="AlphaFoldDB" id="A0A0M2PWE0"/>
<keyword evidence="4" id="KW-0411">Iron-sulfur</keyword>
<comment type="cofactor">
    <cofactor evidence="6">
        <name>[2Fe-2S] cluster</name>
        <dbReference type="ChEBI" id="CHEBI:190135"/>
    </cofactor>
</comment>
<proteinExistence type="predicted"/>
<evidence type="ECO:0000256" key="3">
    <source>
        <dbReference type="ARBA" id="ARBA00023004"/>
    </source>
</evidence>
<dbReference type="InterPro" id="IPR036922">
    <property type="entry name" value="Rieske_2Fe-2S_sf"/>
</dbReference>
<evidence type="ECO:0000256" key="4">
    <source>
        <dbReference type="ARBA" id="ARBA00023014"/>
    </source>
</evidence>
<evidence type="ECO:0000313" key="8">
    <source>
        <dbReference type="EMBL" id="KKJ00761.1"/>
    </source>
</evidence>
<dbReference type="eggNOG" id="COG0723">
    <property type="taxonomic scope" value="Bacteria"/>
</dbReference>
<evidence type="ECO:0000259" key="7">
    <source>
        <dbReference type="PROSITE" id="PS51296"/>
    </source>
</evidence>
<dbReference type="PROSITE" id="PS51257">
    <property type="entry name" value="PROKAR_LIPOPROTEIN"/>
    <property type="match status" value="1"/>
</dbReference>
<keyword evidence="9" id="KW-1185">Reference proteome</keyword>
<dbReference type="GO" id="GO:0051537">
    <property type="term" value="F:2 iron, 2 sulfur cluster binding"/>
    <property type="evidence" value="ECO:0007669"/>
    <property type="project" value="UniProtKB-KW"/>
</dbReference>
<dbReference type="InterPro" id="IPR005805">
    <property type="entry name" value="Rieske_Fe-S_prot_C"/>
</dbReference>
<dbReference type="InterPro" id="IPR014349">
    <property type="entry name" value="Rieske_Fe-S_prot"/>
</dbReference>
<dbReference type="InterPro" id="IPR017941">
    <property type="entry name" value="Rieske_2Fe-2S"/>
</dbReference>
<dbReference type="PRINTS" id="PR00162">
    <property type="entry name" value="RIESKE"/>
</dbReference>
<evidence type="ECO:0000256" key="2">
    <source>
        <dbReference type="ARBA" id="ARBA00022723"/>
    </source>
</evidence>
<keyword evidence="3" id="KW-0408">Iron</keyword>
<name>A0A0M2PWE0_PROHO</name>
<evidence type="ECO:0000313" key="9">
    <source>
        <dbReference type="Proteomes" id="UP000034681"/>
    </source>
</evidence>
<evidence type="ECO:0000256" key="5">
    <source>
        <dbReference type="ARBA" id="ARBA00023157"/>
    </source>
</evidence>
<organism evidence="8 9">
    <name type="scientific">Prochlorothrix hollandica PCC 9006 = CALU 1027</name>
    <dbReference type="NCBI Taxonomy" id="317619"/>
    <lineage>
        <taxon>Bacteria</taxon>
        <taxon>Bacillati</taxon>
        <taxon>Cyanobacteriota</taxon>
        <taxon>Cyanophyceae</taxon>
        <taxon>Prochlorotrichales</taxon>
        <taxon>Prochlorotrichaceae</taxon>
        <taxon>Prochlorothrix</taxon>
    </lineage>
</organism>
<evidence type="ECO:0000256" key="6">
    <source>
        <dbReference type="ARBA" id="ARBA00034078"/>
    </source>
</evidence>
<keyword evidence="5" id="KW-1015">Disulfide bond</keyword>
<dbReference type="EMBL" id="AJTX02000003">
    <property type="protein sequence ID" value="KKJ00761.1"/>
    <property type="molecule type" value="Genomic_DNA"/>
</dbReference>
<evidence type="ECO:0000256" key="1">
    <source>
        <dbReference type="ARBA" id="ARBA00022714"/>
    </source>
</evidence>
<comment type="caution">
    <text evidence="8">The sequence shown here is derived from an EMBL/GenBank/DDBJ whole genome shotgun (WGS) entry which is preliminary data.</text>
</comment>
<gene>
    <name evidence="8" type="ORF">PROH_05735</name>
</gene>
<dbReference type="STRING" id="317619.GCA_000332315_04569"/>
<keyword evidence="2" id="KW-0479">Metal-binding</keyword>
<dbReference type="SUPFAM" id="SSF50022">
    <property type="entry name" value="ISP domain"/>
    <property type="match status" value="1"/>
</dbReference>
<dbReference type="Pfam" id="PF00355">
    <property type="entry name" value="Rieske"/>
    <property type="match status" value="1"/>
</dbReference>
<dbReference type="Gene3D" id="2.102.10.10">
    <property type="entry name" value="Rieske [2Fe-2S] iron-sulphur domain"/>
    <property type="match status" value="1"/>
</dbReference>
<dbReference type="GO" id="GO:0046872">
    <property type="term" value="F:metal ion binding"/>
    <property type="evidence" value="ECO:0007669"/>
    <property type="project" value="UniProtKB-KW"/>
</dbReference>
<dbReference type="OrthoDB" id="9767869at2"/>
<protein>
    <recommendedName>
        <fullName evidence="7">Rieske domain-containing protein</fullName>
    </recommendedName>
</protein>
<reference evidence="8" key="1">
    <citation type="submission" date="2012-04" db="EMBL/GenBank/DDBJ databases">
        <authorList>
            <person name="Borisov I.G."/>
            <person name="Ivanikova N.V."/>
            <person name="Pinevich A.V."/>
        </authorList>
    </citation>
    <scope>NUCLEOTIDE SEQUENCE</scope>
    <source>
        <strain evidence="8">CALU 1027</strain>
    </source>
</reference>
<dbReference type="PROSITE" id="PS51296">
    <property type="entry name" value="RIESKE"/>
    <property type="match status" value="1"/>
</dbReference>